<evidence type="ECO:0000256" key="9">
    <source>
        <dbReference type="ARBA" id="ARBA00022805"/>
    </source>
</evidence>
<keyword evidence="5" id="KW-0812">Transmembrane</keyword>
<dbReference type="EMBL" id="JAGYWB010000009">
    <property type="protein sequence ID" value="KAI0510366.1"/>
    <property type="molecule type" value="Genomic_DNA"/>
</dbReference>
<feature type="compositionally biased region" description="Basic and acidic residues" evidence="17">
    <location>
        <begin position="168"/>
        <end position="189"/>
    </location>
</feature>
<feature type="compositionally biased region" description="Basic and acidic residues" evidence="17">
    <location>
        <begin position="509"/>
        <end position="521"/>
    </location>
</feature>
<evidence type="ECO:0000256" key="12">
    <source>
        <dbReference type="ARBA" id="ARBA00022989"/>
    </source>
</evidence>
<evidence type="ECO:0000259" key="18">
    <source>
        <dbReference type="PROSITE" id="PS51720"/>
    </source>
</evidence>
<feature type="compositionally biased region" description="Polar residues" evidence="17">
    <location>
        <begin position="214"/>
        <end position="230"/>
    </location>
</feature>
<dbReference type="PROSITE" id="PS51720">
    <property type="entry name" value="G_AIG1"/>
    <property type="match status" value="1"/>
</dbReference>
<feature type="region of interest" description="Disordered" evidence="17">
    <location>
        <begin position="339"/>
        <end position="381"/>
    </location>
</feature>
<comment type="cofactor">
    <cofactor evidence="1">
        <name>Mg(2+)</name>
        <dbReference type="ChEBI" id="CHEBI:18420"/>
    </cofactor>
</comment>
<dbReference type="GO" id="GO:0009707">
    <property type="term" value="C:chloroplast outer membrane"/>
    <property type="evidence" value="ECO:0007669"/>
    <property type="project" value="UniProtKB-SubCell"/>
</dbReference>
<dbReference type="InterPro" id="IPR005690">
    <property type="entry name" value="Toc86_159"/>
</dbReference>
<evidence type="ECO:0000256" key="16">
    <source>
        <dbReference type="ARBA" id="ARBA00023775"/>
    </source>
</evidence>
<dbReference type="PANTHER" id="PTHR10903:SF120">
    <property type="entry name" value="TRANSLOCASE OF CHLOROPLAST 159, CHLOROPLASTIC"/>
    <property type="match status" value="1"/>
</dbReference>
<dbReference type="InterPro" id="IPR006703">
    <property type="entry name" value="G_AIG1"/>
</dbReference>
<feature type="compositionally biased region" description="Acidic residues" evidence="17">
    <location>
        <begin position="661"/>
        <end position="674"/>
    </location>
</feature>
<feature type="compositionally biased region" description="Acidic residues" evidence="17">
    <location>
        <begin position="592"/>
        <end position="606"/>
    </location>
</feature>
<gene>
    <name evidence="19" type="ORF">KFK09_010967</name>
</gene>
<keyword evidence="11" id="KW-0653">Protein transport</keyword>
<keyword evidence="13" id="KW-0342">GTP-binding</keyword>
<keyword evidence="4" id="KW-0934">Plastid</keyword>
<dbReference type="GO" id="GO:0046872">
    <property type="term" value="F:metal ion binding"/>
    <property type="evidence" value="ECO:0007669"/>
    <property type="project" value="UniProtKB-KW"/>
</dbReference>
<dbReference type="Pfam" id="PF04548">
    <property type="entry name" value="AIG1"/>
    <property type="match status" value="1"/>
</dbReference>
<dbReference type="CDD" id="cd01853">
    <property type="entry name" value="Toc34_like"/>
    <property type="match status" value="1"/>
</dbReference>
<evidence type="ECO:0000256" key="15">
    <source>
        <dbReference type="ARBA" id="ARBA00023766"/>
    </source>
</evidence>
<feature type="domain" description="AIG1-type G" evidence="18">
    <location>
        <begin position="828"/>
        <end position="1057"/>
    </location>
</feature>
<keyword evidence="10" id="KW-0460">Magnesium</keyword>
<dbReference type="FunFam" id="3.40.50.300:FF:000413">
    <property type="entry name" value="Translocase of chloroplast 120, chloroplastic"/>
    <property type="match status" value="1"/>
</dbReference>
<dbReference type="Gene3D" id="3.40.50.300">
    <property type="entry name" value="P-loop containing nucleotide triphosphate hydrolases"/>
    <property type="match status" value="1"/>
</dbReference>
<dbReference type="GO" id="GO:0015031">
    <property type="term" value="P:protein transport"/>
    <property type="evidence" value="ECO:0007669"/>
    <property type="project" value="UniProtKB-KW"/>
</dbReference>
<evidence type="ECO:0000256" key="4">
    <source>
        <dbReference type="ARBA" id="ARBA00022640"/>
    </source>
</evidence>
<evidence type="ECO:0000256" key="8">
    <source>
        <dbReference type="ARBA" id="ARBA00022801"/>
    </source>
</evidence>
<keyword evidence="9" id="KW-1002">Plastid outer membrane</keyword>
<keyword evidence="2" id="KW-0813">Transport</keyword>
<feature type="region of interest" description="Disordered" evidence="17">
    <location>
        <begin position="1"/>
        <end position="244"/>
    </location>
</feature>
<evidence type="ECO:0000256" key="7">
    <source>
        <dbReference type="ARBA" id="ARBA00022741"/>
    </source>
</evidence>
<dbReference type="InterPro" id="IPR027417">
    <property type="entry name" value="P-loop_NTPase"/>
</dbReference>
<dbReference type="SUPFAM" id="SSF52540">
    <property type="entry name" value="P-loop containing nucleoside triphosphate hydrolases"/>
    <property type="match status" value="1"/>
</dbReference>
<evidence type="ECO:0000256" key="2">
    <source>
        <dbReference type="ARBA" id="ARBA00022448"/>
    </source>
</evidence>
<dbReference type="Proteomes" id="UP000829196">
    <property type="component" value="Unassembled WGS sequence"/>
</dbReference>
<dbReference type="InterPro" id="IPR045058">
    <property type="entry name" value="GIMA/IAN/Toc"/>
</dbReference>
<organism evidence="19 20">
    <name type="scientific">Dendrobium nobile</name>
    <name type="common">Orchid</name>
    <dbReference type="NCBI Taxonomy" id="94219"/>
    <lineage>
        <taxon>Eukaryota</taxon>
        <taxon>Viridiplantae</taxon>
        <taxon>Streptophyta</taxon>
        <taxon>Embryophyta</taxon>
        <taxon>Tracheophyta</taxon>
        <taxon>Spermatophyta</taxon>
        <taxon>Magnoliopsida</taxon>
        <taxon>Liliopsida</taxon>
        <taxon>Asparagales</taxon>
        <taxon>Orchidaceae</taxon>
        <taxon>Epidendroideae</taxon>
        <taxon>Malaxideae</taxon>
        <taxon>Dendrobiinae</taxon>
        <taxon>Dendrobium</taxon>
    </lineage>
</organism>
<name>A0A8T3BBI5_DENNO</name>
<feature type="compositionally biased region" description="Polar residues" evidence="17">
    <location>
        <begin position="1"/>
        <end position="22"/>
    </location>
</feature>
<keyword evidence="6" id="KW-0479">Metal-binding</keyword>
<comment type="subcellular location">
    <subcellularLocation>
        <location evidence="15">Plastid</location>
        <location evidence="15">Chloroplast outer membrane</location>
        <topology evidence="15">Single-pass membrane protein</topology>
    </subcellularLocation>
</comment>
<feature type="region of interest" description="Disordered" evidence="17">
    <location>
        <begin position="309"/>
        <end position="328"/>
    </location>
</feature>
<evidence type="ECO:0000256" key="3">
    <source>
        <dbReference type="ARBA" id="ARBA00022528"/>
    </source>
</evidence>
<evidence type="ECO:0000256" key="6">
    <source>
        <dbReference type="ARBA" id="ARBA00022723"/>
    </source>
</evidence>
<accession>A0A8T3BBI5</accession>
<keyword evidence="12" id="KW-1133">Transmembrane helix</keyword>
<comment type="similarity">
    <text evidence="16">Belongs to the TRAFAC class TrmE-Era-EngA-EngB-Septin-like GTPase superfamily. AIG1/Toc34/Toc159-like paraseptin GTPase family. TOC159 subfamily.</text>
</comment>
<keyword evidence="20" id="KW-1185">Reference proteome</keyword>
<sequence>MDSDSAISLSSPPPTSSQAYSGATNEEAPEPEEYETASSPEVDDSDSAAVTGKAPLPGENGVTSSPATEDQKAASEDEGEAHDSSQKGVLGENSDSVGVGEKKGEDEEEENMHASLPQNQVGSDDSGGGEIGKNVENGVGVSLVEKDENLGEETDKVNNLVTEGSQEPEGKEAGGNESNDTAKEPKTSETTESDSAASMNQSDIEEVVPKGIETESNVDTTGEVGTSTQEGFGAVVEEEEKSVNPDELLRAADDVLEHNNVVETSDIGADTQKGFDAVAEVEEKSVKPDEILPADDDVLEHSNVVAVEPKAAEVEAKPNSDGADTVEPFVDDANASESIEVVDESEGEVKAENKSVKQEEIGASDAAGSEKNAEAPELDSIDSLNDEVAEKEGGFVESPAVVDSESVMSTADKIDQVNHSEISERTANLNQEVADEKDVIGLEHVHSLGEGEQLTADEGSLNSAVEEANLPVSAKEAVVGDENTQGTTTENLPSKSTADDLDQLNSSEISERSTLSREIADGKVVVSSEHSAISNEGEVASKFNADDNLNSTDDLVTLPDTAKETVVGDKNIPETTIENLSQVSELDQQVEPAEDEKDEEDEDEDEVSRISDGPARVAILDSPEAAKQIIREMERISSSSRSGLHGSRDHSSNADGQIVSDSDEVLDSDEDGEGGELFDSAALAALLKAATGSSDGTVTVTSQDAARIFSVDRPAGLGTAPSLRQAVPRSTRPSLFASSELAAVSDPHSMDDDEKKLHEKVEQIRVKFLRLVHRLGHSPEDTVAAQVLYRLSLAEGIRQGRQVSRAFSTESAKKQALQLEEEGKDDLDFSCNILVLGKTGVGKSATINSIFGEERSHTNPFQLATTSVREISGVVNGVKIRVIDTPGLKASIMDQPTNRKILSSIKRFTKKCPPDIVLYVDRMDTQTRDFNDLPLLRSITSVLGSSIWFNAIVALTHAASAPPDGPNGSPLGYEMFIDQRSHVVQLSIRQAAADMRLMNPVALVENHPSCRRNREGERVLPNGLSWRPQLLLLSYSSKILSEANSLLKLQDSSPGKLFGFRLRSPPLPFLLSSLLQSRAHPKLSGDQGGDNADSDIDLDDLTDAEQDEEEDEYDQLPPFKPLRKAQIAKLTKEQRHAYFDEYDYRVKLLQKKQWKEELRQLKEIKKKGKINTDEFANGDMPEDYDQDGGPAAIQVPLPDMVLPPSFDCDNPAYRYRFLEPTSQLLTRPVLDTHGWDHDCGYDGVSIEESLAVAGRFPTSMAVQITKDKKEFNIHLDSSIAAKHGEHGSTLAGFDIQSIGKQLAYIFRGETKFKNLKKNKTAAGISVTFLGETVATGLKVEDRISIGKRLGLVASTGAVRAQGDVAFGANLEARLREKDYPFGQALSTLGLSLMKWRNDLALGANLQSQFPVGRNSKMAVRVGLNNKLTGQITVRTSTSEQLQIALAGIIPLAISIYRSIASSESYLDH</sequence>
<comment type="caution">
    <text evidence="19">The sequence shown here is derived from an EMBL/GenBank/DDBJ whole genome shotgun (WGS) entry which is preliminary data.</text>
</comment>
<dbReference type="SMR" id="A0A8T3BBI5"/>
<keyword evidence="8" id="KW-0378">Hydrolase</keyword>
<feature type="compositionally biased region" description="Basic and acidic residues" evidence="17">
    <location>
        <begin position="144"/>
        <end position="156"/>
    </location>
</feature>
<evidence type="ECO:0000256" key="11">
    <source>
        <dbReference type="ARBA" id="ARBA00022927"/>
    </source>
</evidence>
<keyword evidence="7" id="KW-0547">Nucleotide-binding</keyword>
<feature type="compositionally biased region" description="Acidic residues" evidence="17">
    <location>
        <begin position="27"/>
        <end position="46"/>
    </location>
</feature>
<protein>
    <recommendedName>
        <fullName evidence="18">AIG1-type G domain-containing protein</fullName>
    </recommendedName>
</protein>
<evidence type="ECO:0000256" key="13">
    <source>
        <dbReference type="ARBA" id="ARBA00023134"/>
    </source>
</evidence>
<evidence type="ECO:0000256" key="17">
    <source>
        <dbReference type="SAM" id="MobiDB-lite"/>
    </source>
</evidence>
<dbReference type="PANTHER" id="PTHR10903">
    <property type="entry name" value="GTPASE, IMAP FAMILY MEMBER-RELATED"/>
    <property type="match status" value="1"/>
</dbReference>
<evidence type="ECO:0000256" key="1">
    <source>
        <dbReference type="ARBA" id="ARBA00001946"/>
    </source>
</evidence>
<dbReference type="OrthoDB" id="8954335at2759"/>
<feature type="compositionally biased region" description="Polar residues" evidence="17">
    <location>
        <begin position="482"/>
        <end position="496"/>
    </location>
</feature>
<keyword evidence="14" id="KW-0472">Membrane</keyword>
<dbReference type="Pfam" id="PF11886">
    <property type="entry name" value="TOC159_MAD"/>
    <property type="match status" value="1"/>
</dbReference>
<dbReference type="NCBIfam" id="TIGR00993">
    <property type="entry name" value="3a0901s04IAP86"/>
    <property type="match status" value="1"/>
</dbReference>
<feature type="compositionally biased region" description="Basic and acidic residues" evidence="17">
    <location>
        <begin position="69"/>
        <end position="85"/>
    </location>
</feature>
<feature type="compositionally biased region" description="Basic and acidic residues" evidence="17">
    <location>
        <begin position="347"/>
        <end position="360"/>
    </location>
</feature>
<evidence type="ECO:0000256" key="5">
    <source>
        <dbReference type="ARBA" id="ARBA00022692"/>
    </source>
</evidence>
<reference evidence="19" key="1">
    <citation type="journal article" date="2022" name="Front. Genet.">
        <title>Chromosome-Scale Assembly of the Dendrobium nobile Genome Provides Insights Into the Molecular Mechanism of the Biosynthesis of the Medicinal Active Ingredient of Dendrobium.</title>
        <authorList>
            <person name="Xu Q."/>
            <person name="Niu S.-C."/>
            <person name="Li K.-L."/>
            <person name="Zheng P.-J."/>
            <person name="Zhang X.-J."/>
            <person name="Jia Y."/>
            <person name="Liu Y."/>
            <person name="Niu Y.-X."/>
            <person name="Yu L.-H."/>
            <person name="Chen D.-F."/>
            <person name="Zhang G.-Q."/>
        </authorList>
    </citation>
    <scope>NUCLEOTIDE SEQUENCE</scope>
    <source>
        <tissue evidence="19">Leaf</tissue>
    </source>
</reference>
<dbReference type="InterPro" id="IPR024283">
    <property type="entry name" value="TOC159_MAD"/>
</dbReference>
<dbReference type="GO" id="GO:0005525">
    <property type="term" value="F:GTP binding"/>
    <property type="evidence" value="ECO:0007669"/>
    <property type="project" value="UniProtKB-KW"/>
</dbReference>
<evidence type="ECO:0000313" key="20">
    <source>
        <dbReference type="Proteomes" id="UP000829196"/>
    </source>
</evidence>
<keyword evidence="3" id="KW-0150">Chloroplast</keyword>
<evidence type="ECO:0000256" key="14">
    <source>
        <dbReference type="ARBA" id="ARBA00023136"/>
    </source>
</evidence>
<feature type="region of interest" description="Disordered" evidence="17">
    <location>
        <begin position="474"/>
        <end position="674"/>
    </location>
</feature>
<proteinExistence type="inferred from homology"/>
<evidence type="ECO:0000313" key="19">
    <source>
        <dbReference type="EMBL" id="KAI0510366.1"/>
    </source>
</evidence>
<dbReference type="GO" id="GO:0003924">
    <property type="term" value="F:GTPase activity"/>
    <property type="evidence" value="ECO:0007669"/>
    <property type="project" value="InterPro"/>
</dbReference>
<dbReference type="GO" id="GO:0045036">
    <property type="term" value="P:protein targeting to chloroplast"/>
    <property type="evidence" value="ECO:0007669"/>
    <property type="project" value="InterPro"/>
</dbReference>
<feature type="compositionally biased region" description="Polar residues" evidence="17">
    <location>
        <begin position="573"/>
        <end position="587"/>
    </location>
</feature>
<evidence type="ECO:0000256" key="10">
    <source>
        <dbReference type="ARBA" id="ARBA00022842"/>
    </source>
</evidence>